<dbReference type="EMBL" id="QGTQ01000003">
    <property type="protein sequence ID" value="PWW06289.1"/>
    <property type="molecule type" value="Genomic_DNA"/>
</dbReference>
<accession>A0A2V2Z118</accession>
<dbReference type="Proteomes" id="UP000246635">
    <property type="component" value="Unassembled WGS sequence"/>
</dbReference>
<name>A0A2V2Z118_9BACL</name>
<evidence type="ECO:0000313" key="1">
    <source>
        <dbReference type="EMBL" id="PWW06289.1"/>
    </source>
</evidence>
<reference evidence="1 2" key="1">
    <citation type="submission" date="2018-05" db="EMBL/GenBank/DDBJ databases">
        <title>Genomic Encyclopedia of Type Strains, Phase III (KMG-III): the genomes of soil and plant-associated and newly described type strains.</title>
        <authorList>
            <person name="Whitman W."/>
        </authorList>
    </citation>
    <scope>NUCLEOTIDE SEQUENCE [LARGE SCALE GENOMIC DNA]</scope>
    <source>
        <strain evidence="1 2">CECT 5696</strain>
    </source>
</reference>
<keyword evidence="2" id="KW-1185">Reference proteome</keyword>
<proteinExistence type="predicted"/>
<protein>
    <submittedName>
        <fullName evidence="1">Uncharacterized protein</fullName>
    </submittedName>
</protein>
<gene>
    <name evidence="1" type="ORF">DFQ01_103191</name>
</gene>
<dbReference type="AlphaFoldDB" id="A0A2V2Z118"/>
<comment type="caution">
    <text evidence="1">The sequence shown here is derived from an EMBL/GenBank/DDBJ whole genome shotgun (WGS) entry which is preliminary data.</text>
</comment>
<sequence length="82" mass="8898">MARDGCVDTETALLDFCLQLRRESTFNPEELLAALAFCAGNTISRDYANCKGDVLVAFSRLTQDAVSVTDARIKGIMAPIRG</sequence>
<evidence type="ECO:0000313" key="2">
    <source>
        <dbReference type="Proteomes" id="UP000246635"/>
    </source>
</evidence>
<organism evidence="1 2">
    <name type="scientific">Paenibacillus cellulosilyticus</name>
    <dbReference type="NCBI Taxonomy" id="375489"/>
    <lineage>
        <taxon>Bacteria</taxon>
        <taxon>Bacillati</taxon>
        <taxon>Bacillota</taxon>
        <taxon>Bacilli</taxon>
        <taxon>Bacillales</taxon>
        <taxon>Paenibacillaceae</taxon>
        <taxon>Paenibacillus</taxon>
    </lineage>
</organism>